<sequence>MPLQQRRPDLAREHRPRARPAPRRALPRPAPAGGVVMGSADRWPDLTGKTWATKTAPEMTDDEVNEARATFEAVGRNDYEGEWLRRHGLPENYGDPEAAR</sequence>
<feature type="compositionally biased region" description="Basic and acidic residues" evidence="1">
    <location>
        <begin position="1"/>
        <end position="13"/>
    </location>
</feature>
<dbReference type="EMBL" id="BNBF01000017">
    <property type="protein sequence ID" value="GHG62002.1"/>
    <property type="molecule type" value="Genomic_DNA"/>
</dbReference>
<proteinExistence type="predicted"/>
<comment type="caution">
    <text evidence="2">The sequence shown here is derived from an EMBL/GenBank/DDBJ whole genome shotgun (WGS) entry which is preliminary data.</text>
</comment>
<evidence type="ECO:0000313" key="2">
    <source>
        <dbReference type="EMBL" id="GHG62002.1"/>
    </source>
</evidence>
<feature type="region of interest" description="Disordered" evidence="1">
    <location>
        <begin position="1"/>
        <end position="48"/>
    </location>
</feature>
<dbReference type="Proteomes" id="UP000619355">
    <property type="component" value="Unassembled WGS sequence"/>
</dbReference>
<keyword evidence="3" id="KW-1185">Reference proteome</keyword>
<accession>A0A919KDF8</accession>
<protein>
    <submittedName>
        <fullName evidence="2">Uncharacterized protein</fullName>
    </submittedName>
</protein>
<dbReference type="AlphaFoldDB" id="A0A919KDF8"/>
<evidence type="ECO:0000313" key="3">
    <source>
        <dbReference type="Proteomes" id="UP000619355"/>
    </source>
</evidence>
<organism evidence="2 3">
    <name type="scientific">Streptomyces capoamus</name>
    <dbReference type="NCBI Taxonomy" id="68183"/>
    <lineage>
        <taxon>Bacteria</taxon>
        <taxon>Bacillati</taxon>
        <taxon>Actinomycetota</taxon>
        <taxon>Actinomycetes</taxon>
        <taxon>Kitasatosporales</taxon>
        <taxon>Streptomycetaceae</taxon>
        <taxon>Streptomyces</taxon>
    </lineage>
</organism>
<gene>
    <name evidence="2" type="ORF">GCM10018980_51580</name>
</gene>
<name>A0A919KDF8_9ACTN</name>
<reference evidence="3" key="1">
    <citation type="journal article" date="2019" name="Int. J. Syst. Evol. Microbiol.">
        <title>The Global Catalogue of Microorganisms (GCM) 10K type strain sequencing project: providing services to taxonomists for standard genome sequencing and annotation.</title>
        <authorList>
            <consortium name="The Broad Institute Genomics Platform"/>
            <consortium name="The Broad Institute Genome Sequencing Center for Infectious Disease"/>
            <person name="Wu L."/>
            <person name="Ma J."/>
        </authorList>
    </citation>
    <scope>NUCLEOTIDE SEQUENCE [LARGE SCALE GENOMIC DNA]</scope>
    <source>
        <strain evidence="3">JCM 4253</strain>
    </source>
</reference>
<feature type="compositionally biased region" description="Basic residues" evidence="1">
    <location>
        <begin position="14"/>
        <end position="26"/>
    </location>
</feature>
<evidence type="ECO:0000256" key="1">
    <source>
        <dbReference type="SAM" id="MobiDB-lite"/>
    </source>
</evidence>